<evidence type="ECO:0000256" key="5">
    <source>
        <dbReference type="SAM" id="MobiDB-lite"/>
    </source>
</evidence>
<evidence type="ECO:0000256" key="1">
    <source>
        <dbReference type="ARBA" id="ARBA00010541"/>
    </source>
</evidence>
<keyword evidence="3" id="KW-0378">Hydrolase</keyword>
<evidence type="ECO:0000256" key="3">
    <source>
        <dbReference type="ARBA" id="ARBA00022801"/>
    </source>
</evidence>
<keyword evidence="2" id="KW-0645">Protease</keyword>
<comment type="similarity">
    <text evidence="1">Belongs to the peptidase S1C family.</text>
</comment>
<organism evidence="7 8">
    <name type="scientific">Sphagnum troendelagicum</name>
    <dbReference type="NCBI Taxonomy" id="128251"/>
    <lineage>
        <taxon>Eukaryota</taxon>
        <taxon>Viridiplantae</taxon>
        <taxon>Streptophyta</taxon>
        <taxon>Embryophyta</taxon>
        <taxon>Bryophyta</taxon>
        <taxon>Sphagnophytina</taxon>
        <taxon>Sphagnopsida</taxon>
        <taxon>Sphagnales</taxon>
        <taxon>Sphagnaceae</taxon>
        <taxon>Sphagnum</taxon>
    </lineage>
</organism>
<keyword evidence="8" id="KW-1185">Reference proteome</keyword>
<dbReference type="PRINTS" id="PR00834">
    <property type="entry name" value="PROTEASES2C"/>
</dbReference>
<dbReference type="InterPro" id="IPR041517">
    <property type="entry name" value="DEGP_PDZ"/>
</dbReference>
<evidence type="ECO:0000259" key="6">
    <source>
        <dbReference type="Pfam" id="PF17815"/>
    </source>
</evidence>
<dbReference type="InterPro" id="IPR009003">
    <property type="entry name" value="Peptidase_S1_PA"/>
</dbReference>
<evidence type="ECO:0000313" key="7">
    <source>
        <dbReference type="EMBL" id="CAK9207143.1"/>
    </source>
</evidence>
<feature type="region of interest" description="Disordered" evidence="5">
    <location>
        <begin position="68"/>
        <end position="89"/>
    </location>
</feature>
<dbReference type="Gene3D" id="2.30.42.10">
    <property type="match status" value="1"/>
</dbReference>
<keyword evidence="4" id="KW-0720">Serine protease</keyword>
<dbReference type="SUPFAM" id="SSF50156">
    <property type="entry name" value="PDZ domain-like"/>
    <property type="match status" value="1"/>
</dbReference>
<evidence type="ECO:0000256" key="2">
    <source>
        <dbReference type="ARBA" id="ARBA00022670"/>
    </source>
</evidence>
<accession>A0ABP0TWY6</accession>
<dbReference type="Gene3D" id="2.40.10.10">
    <property type="entry name" value="Trypsin-like serine proteases"/>
    <property type="match status" value="2"/>
</dbReference>
<dbReference type="PANTHER" id="PTHR45980:SF9">
    <property type="entry name" value="PROTEASE DO-LIKE 10, MITOCHONDRIAL-RELATED"/>
    <property type="match status" value="1"/>
</dbReference>
<feature type="domain" description="Protease Do-like PDZ" evidence="6">
    <location>
        <begin position="462"/>
        <end position="606"/>
    </location>
</feature>
<dbReference type="SUPFAM" id="SSF50494">
    <property type="entry name" value="Trypsin-like serine proteases"/>
    <property type="match status" value="1"/>
</dbReference>
<dbReference type="Pfam" id="PF17815">
    <property type="entry name" value="PDZ_3"/>
    <property type="match status" value="1"/>
</dbReference>
<protein>
    <recommendedName>
        <fullName evidence="6">Protease Do-like PDZ domain-containing protein</fullName>
    </recommendedName>
</protein>
<dbReference type="Proteomes" id="UP001497512">
    <property type="component" value="Chromosome 15"/>
</dbReference>
<dbReference type="EMBL" id="OZ019907">
    <property type="protein sequence ID" value="CAK9207143.1"/>
    <property type="molecule type" value="Genomic_DNA"/>
</dbReference>
<sequence length="626" mass="69274">MLSRLRTWHLRTGFSAVVKKGVNGAATPVFFSSQTISRQQYSVSEFCELSRHSIPSCHSESLKTESIAPSIRGEKKKHPERKPDCKGGGGEQVTCRFATSLNSSFRLFAASIWRSFSINQRWFSTRAVGAGGPVDRVRTADPYVATELALDAVVKIFTVSSSPNYFLPWQNKPQREVTGSGFVISRRRIVTNAHVVADQTFVLVRKHGSPIKYRADVEAVGHECDLALLRVRSEEFWEGMRELDFGDIPFLQESVAVVGYPQGGDNISVTGGVVSRVEPTQYVHGAAHLMAIQIDAAINPGNSGGPALMEDKVVGVAFQNLAGAENIGYIIPVPVINHFLSDVEETGHYVGFCSLGVTCQPTENVQLRDHLRMPLGLTGVLINKIHPLTNTSRCLQKDDVILAFDGTPIANDGTVHFRNRERISFDHLVSMKKAGASACLTVLRSGQQCNFNVKLGPLRPLVPIHQFDRLPSFYIFAGLVFTPLTQPYLHEYGDDWYNTSPRRLCDRALTANPTKPGEQLVILSQVLMDEINVGYERLAELQVKKVNGVDVYNLRHLRQQVESCQEQSLRFDLDDGRVVVLDFEAAKEASLRILQRHRIPSHASSDLLPSSKKVIQNLGVSQACSS</sequence>
<dbReference type="InterPro" id="IPR036034">
    <property type="entry name" value="PDZ_sf"/>
</dbReference>
<dbReference type="InterPro" id="IPR046449">
    <property type="entry name" value="DEGP_PDZ_sf"/>
</dbReference>
<name>A0ABP0TWY6_9BRYO</name>
<dbReference type="PANTHER" id="PTHR45980">
    <property type="match status" value="1"/>
</dbReference>
<evidence type="ECO:0000313" key="8">
    <source>
        <dbReference type="Proteomes" id="UP001497512"/>
    </source>
</evidence>
<dbReference type="Pfam" id="PF13365">
    <property type="entry name" value="Trypsin_2"/>
    <property type="match status" value="1"/>
</dbReference>
<evidence type="ECO:0000256" key="4">
    <source>
        <dbReference type="ARBA" id="ARBA00022825"/>
    </source>
</evidence>
<dbReference type="Gene3D" id="3.20.190.20">
    <property type="match status" value="1"/>
</dbReference>
<proteinExistence type="inferred from homology"/>
<dbReference type="InterPro" id="IPR043504">
    <property type="entry name" value="Peptidase_S1_PA_chymotrypsin"/>
</dbReference>
<gene>
    <name evidence="7" type="ORF">CSSPTR1EN2_LOCUS8701</name>
</gene>
<dbReference type="InterPro" id="IPR001940">
    <property type="entry name" value="Peptidase_S1C"/>
</dbReference>
<reference evidence="7" key="1">
    <citation type="submission" date="2024-02" db="EMBL/GenBank/DDBJ databases">
        <authorList>
            <consortium name="ELIXIR-Norway"/>
            <consortium name="Elixir Norway"/>
        </authorList>
    </citation>
    <scope>NUCLEOTIDE SEQUENCE</scope>
</reference>